<organism evidence="11 12">
    <name type="scientific">Geotalea uraniireducens</name>
    <dbReference type="NCBI Taxonomy" id="351604"/>
    <lineage>
        <taxon>Bacteria</taxon>
        <taxon>Pseudomonadati</taxon>
        <taxon>Thermodesulfobacteriota</taxon>
        <taxon>Desulfuromonadia</taxon>
        <taxon>Geobacterales</taxon>
        <taxon>Geobacteraceae</taxon>
        <taxon>Geotalea</taxon>
    </lineage>
</organism>
<keyword evidence="3 6" id="KW-0547">Nucleotide-binding</keyword>
<dbReference type="NCBIfam" id="TIGR00436">
    <property type="entry name" value="era"/>
    <property type="match status" value="1"/>
</dbReference>
<comment type="subcellular location">
    <subcellularLocation>
        <location evidence="6">Cytoplasm</location>
    </subcellularLocation>
    <subcellularLocation>
        <location evidence="6">Cell membrane</location>
        <topology evidence="6">Peripheral membrane protein</topology>
    </subcellularLocation>
</comment>
<comment type="subunit">
    <text evidence="6">Monomer.</text>
</comment>
<dbReference type="Pfam" id="PF01926">
    <property type="entry name" value="MMR_HSR1"/>
    <property type="match status" value="1"/>
</dbReference>
<feature type="binding site" evidence="6">
    <location>
        <begin position="15"/>
        <end position="22"/>
    </location>
    <ligand>
        <name>GTP</name>
        <dbReference type="ChEBI" id="CHEBI:37565"/>
    </ligand>
</feature>
<evidence type="ECO:0000256" key="8">
    <source>
        <dbReference type="RuleBase" id="RU003761"/>
    </source>
</evidence>
<dbReference type="InterPro" id="IPR006073">
    <property type="entry name" value="GTP-bd"/>
</dbReference>
<dbReference type="NCBIfam" id="NF000908">
    <property type="entry name" value="PRK00089.1"/>
    <property type="match status" value="1"/>
</dbReference>
<feature type="region of interest" description="G3" evidence="7">
    <location>
        <begin position="62"/>
        <end position="65"/>
    </location>
</feature>
<name>A0ABN6VQG0_9BACT</name>
<dbReference type="CDD" id="cd04163">
    <property type="entry name" value="Era"/>
    <property type="match status" value="1"/>
</dbReference>
<evidence type="ECO:0000256" key="3">
    <source>
        <dbReference type="ARBA" id="ARBA00022741"/>
    </source>
</evidence>
<proteinExistence type="inferred from homology"/>
<dbReference type="InterPro" id="IPR004044">
    <property type="entry name" value="KH_dom_type_2"/>
</dbReference>
<evidence type="ECO:0000313" key="12">
    <source>
        <dbReference type="Proteomes" id="UP001317705"/>
    </source>
</evidence>
<feature type="binding site" evidence="6">
    <location>
        <begin position="124"/>
        <end position="127"/>
    </location>
    <ligand>
        <name>GTP</name>
        <dbReference type="ChEBI" id="CHEBI:37565"/>
    </ligand>
</feature>
<feature type="region of interest" description="G4" evidence="7">
    <location>
        <begin position="124"/>
        <end position="127"/>
    </location>
</feature>
<dbReference type="PANTHER" id="PTHR42698:SF1">
    <property type="entry name" value="GTPASE ERA, MITOCHONDRIAL"/>
    <property type="match status" value="1"/>
</dbReference>
<feature type="binding site" evidence="6">
    <location>
        <begin position="62"/>
        <end position="66"/>
    </location>
    <ligand>
        <name>GTP</name>
        <dbReference type="ChEBI" id="CHEBI:37565"/>
    </ligand>
</feature>
<keyword evidence="12" id="KW-1185">Reference proteome</keyword>
<dbReference type="Gene3D" id="3.40.50.300">
    <property type="entry name" value="P-loop containing nucleotide triphosphate hydrolases"/>
    <property type="match status" value="1"/>
</dbReference>
<dbReference type="InterPro" id="IPR005225">
    <property type="entry name" value="Small_GTP-bd"/>
</dbReference>
<reference evidence="11 12" key="1">
    <citation type="submission" date="2022-12" db="EMBL/GenBank/DDBJ databases">
        <title>Polyphasic characterization of Geotalea uranireducens NIT-SL11 newly isolated from a complex of sewage sludge and microbially reduced graphene oxide.</title>
        <authorList>
            <person name="Xie L."/>
            <person name="Yoshida N."/>
            <person name="Meng L."/>
        </authorList>
    </citation>
    <scope>NUCLEOTIDE SEQUENCE [LARGE SCALE GENOMIC DNA]</scope>
    <source>
        <strain evidence="11 12">NIT-SL11</strain>
    </source>
</reference>
<keyword evidence="4 6" id="KW-0694">RNA-binding</keyword>
<feature type="domain" description="Era-type G" evidence="10">
    <location>
        <begin position="7"/>
        <end position="174"/>
    </location>
</feature>
<evidence type="ECO:0000256" key="2">
    <source>
        <dbReference type="ARBA" id="ARBA00020484"/>
    </source>
</evidence>
<evidence type="ECO:0000259" key="10">
    <source>
        <dbReference type="PROSITE" id="PS51713"/>
    </source>
</evidence>
<evidence type="ECO:0000313" key="11">
    <source>
        <dbReference type="EMBL" id="BDV42573.1"/>
    </source>
</evidence>
<dbReference type="PROSITE" id="PS50823">
    <property type="entry name" value="KH_TYPE_2"/>
    <property type="match status" value="1"/>
</dbReference>
<evidence type="ECO:0000259" key="9">
    <source>
        <dbReference type="PROSITE" id="PS50823"/>
    </source>
</evidence>
<evidence type="ECO:0000256" key="6">
    <source>
        <dbReference type="HAMAP-Rule" id="MF_00367"/>
    </source>
</evidence>
<accession>A0ABN6VQG0</accession>
<dbReference type="RefSeq" id="WP_282003114.1">
    <property type="nucleotide sequence ID" value="NZ_AP027151.1"/>
</dbReference>
<dbReference type="EMBL" id="AP027151">
    <property type="protein sequence ID" value="BDV42573.1"/>
    <property type="molecule type" value="Genomic_DNA"/>
</dbReference>
<dbReference type="InterPro" id="IPR009019">
    <property type="entry name" value="KH_sf_prok-type"/>
</dbReference>
<sequence length="298" mass="33507">MSASPFRSGFVALIGRPNVGKSTLLNSILGEKIVITSDKPQTTRNRIQGIHNLPDAQLIFIDTPGIHRAKSRLNKSMVDQALAAITEVDLILLLVEAQRPPGEQERELVGLLTGARVPVMLVMNKIDLVDKTAILDRIAAYRELYPFREIVPVCAERGEGVEMLVELVRAALPEGPVYFPDDIITDVPERFIAAEIIREKVFRLTRDEIPFSTAVEVDSFKEREDGSLISISATITVERDSQKGIIIGRQGTMLKRIGTEARRELERFLNSKVFLELFVRVRKDWSEDPKLLKDFGYL</sequence>
<evidence type="ECO:0000256" key="4">
    <source>
        <dbReference type="ARBA" id="ARBA00022884"/>
    </source>
</evidence>
<comment type="function">
    <text evidence="6">An essential GTPase that binds both GDP and GTP, with rapid nucleotide exchange. Plays a role in 16S rRNA processing and 30S ribosomal subunit biogenesis and possibly also in cell cycle regulation and energy metabolism.</text>
</comment>
<dbReference type="CDD" id="cd22534">
    <property type="entry name" value="KH-II_Era"/>
    <property type="match status" value="1"/>
</dbReference>
<keyword evidence="6" id="KW-0690">Ribosome biogenesis</keyword>
<feature type="region of interest" description="G5" evidence="7">
    <location>
        <begin position="153"/>
        <end position="155"/>
    </location>
</feature>
<evidence type="ECO:0000256" key="5">
    <source>
        <dbReference type="ARBA" id="ARBA00023134"/>
    </source>
</evidence>
<evidence type="ECO:0000256" key="7">
    <source>
        <dbReference type="PROSITE-ProRule" id="PRU01050"/>
    </source>
</evidence>
<feature type="region of interest" description="G2" evidence="7">
    <location>
        <begin position="41"/>
        <end position="45"/>
    </location>
</feature>
<dbReference type="InterPro" id="IPR005662">
    <property type="entry name" value="GTPase_Era-like"/>
</dbReference>
<dbReference type="SUPFAM" id="SSF54814">
    <property type="entry name" value="Prokaryotic type KH domain (KH-domain type II)"/>
    <property type="match status" value="1"/>
</dbReference>
<dbReference type="PROSITE" id="PS51713">
    <property type="entry name" value="G_ERA"/>
    <property type="match status" value="1"/>
</dbReference>
<protein>
    <recommendedName>
        <fullName evidence="2 6">GTPase Era</fullName>
    </recommendedName>
</protein>
<dbReference type="SUPFAM" id="SSF52540">
    <property type="entry name" value="P-loop containing nucleoside triphosphate hydrolases"/>
    <property type="match status" value="1"/>
</dbReference>
<dbReference type="Pfam" id="PF07650">
    <property type="entry name" value="KH_2"/>
    <property type="match status" value="1"/>
</dbReference>
<comment type="similarity">
    <text evidence="1 6 7 8">Belongs to the TRAFAC class TrmE-Era-EngA-EngB-Septin-like GTPase superfamily. Era GTPase family.</text>
</comment>
<keyword evidence="6" id="KW-0472">Membrane</keyword>
<dbReference type="Proteomes" id="UP001317705">
    <property type="component" value="Chromosome"/>
</dbReference>
<feature type="domain" description="KH type-2" evidence="9">
    <location>
        <begin position="205"/>
        <end position="283"/>
    </location>
</feature>
<feature type="region of interest" description="G1" evidence="7">
    <location>
        <begin position="15"/>
        <end position="22"/>
    </location>
</feature>
<dbReference type="InterPro" id="IPR015946">
    <property type="entry name" value="KH_dom-like_a/b"/>
</dbReference>
<evidence type="ECO:0000256" key="1">
    <source>
        <dbReference type="ARBA" id="ARBA00007921"/>
    </source>
</evidence>
<dbReference type="PANTHER" id="PTHR42698">
    <property type="entry name" value="GTPASE ERA"/>
    <property type="match status" value="1"/>
</dbReference>
<gene>
    <name evidence="6 11" type="primary">era</name>
    <name evidence="11" type="ORF">GURASL_14960</name>
</gene>
<keyword evidence="6" id="KW-0699">rRNA-binding</keyword>
<dbReference type="InterPro" id="IPR030388">
    <property type="entry name" value="G_ERA_dom"/>
</dbReference>
<dbReference type="Gene3D" id="3.30.300.20">
    <property type="match status" value="1"/>
</dbReference>
<dbReference type="NCBIfam" id="TIGR00231">
    <property type="entry name" value="small_GTP"/>
    <property type="match status" value="1"/>
</dbReference>
<dbReference type="InterPro" id="IPR027417">
    <property type="entry name" value="P-loop_NTPase"/>
</dbReference>
<dbReference type="HAMAP" id="MF_00367">
    <property type="entry name" value="GTPase_Era"/>
    <property type="match status" value="1"/>
</dbReference>
<dbReference type="PRINTS" id="PR00326">
    <property type="entry name" value="GTP1OBG"/>
</dbReference>
<keyword evidence="6" id="KW-0963">Cytoplasm</keyword>
<keyword evidence="6" id="KW-1003">Cell membrane</keyword>
<keyword evidence="5 6" id="KW-0342">GTP-binding</keyword>